<dbReference type="Pfam" id="PF09837">
    <property type="entry name" value="DUF2064"/>
    <property type="match status" value="1"/>
</dbReference>
<dbReference type="Proteomes" id="UP000199321">
    <property type="component" value="Unassembled WGS sequence"/>
</dbReference>
<accession>A0A1G7CGS0</accession>
<dbReference type="EMBL" id="FNBA01000001">
    <property type="protein sequence ID" value="SDE38537.1"/>
    <property type="molecule type" value="Genomic_DNA"/>
</dbReference>
<dbReference type="SUPFAM" id="SSF53448">
    <property type="entry name" value="Nucleotide-diphospho-sugar transferases"/>
    <property type="match status" value="1"/>
</dbReference>
<dbReference type="InterPro" id="IPR029044">
    <property type="entry name" value="Nucleotide-diphossugar_trans"/>
</dbReference>
<dbReference type="PANTHER" id="PTHR36529">
    <property type="entry name" value="SLL1095 PROTEIN"/>
    <property type="match status" value="1"/>
</dbReference>
<gene>
    <name evidence="1" type="ORF">SAMN05421855_101369</name>
</gene>
<evidence type="ECO:0008006" key="3">
    <source>
        <dbReference type="Google" id="ProtNLM"/>
    </source>
</evidence>
<organism evidence="1 2">
    <name type="scientific">Ulvibacter litoralis</name>
    <dbReference type="NCBI Taxonomy" id="227084"/>
    <lineage>
        <taxon>Bacteria</taxon>
        <taxon>Pseudomonadati</taxon>
        <taxon>Bacteroidota</taxon>
        <taxon>Flavobacteriia</taxon>
        <taxon>Flavobacteriales</taxon>
        <taxon>Flavobacteriaceae</taxon>
        <taxon>Ulvibacter</taxon>
    </lineage>
</organism>
<evidence type="ECO:0000313" key="1">
    <source>
        <dbReference type="EMBL" id="SDE38537.1"/>
    </source>
</evidence>
<sequence>MNSKKTAILIFAQSAQREGTLKPFKQSVVLFEELNKQTLRKVEKSGLPYFLFSEKEQVGNTFAKRYTNAIEAIYQKGFENIITIGNDTPHLQTKQLTETAKTLEQNPIVLGPSTDGGYYLMGLKKSHFNPSDFLKLPWGTSSLTRVISKLFSAKKTRIVFLKVLQDIDAVSDIKKILNSFKYIAVSLIKLLHSILSSEKTVLTKNSLFLENLLHQSYFNKGSPVFLQVQV</sequence>
<dbReference type="InterPro" id="IPR018641">
    <property type="entry name" value="Trfase_1_rSAM/seldom-assoc"/>
</dbReference>
<reference evidence="1 2" key="1">
    <citation type="submission" date="2016-10" db="EMBL/GenBank/DDBJ databases">
        <authorList>
            <person name="de Groot N.N."/>
        </authorList>
    </citation>
    <scope>NUCLEOTIDE SEQUENCE [LARGE SCALE GENOMIC DNA]</scope>
    <source>
        <strain evidence="1 2">DSM 16195</strain>
    </source>
</reference>
<name>A0A1G7CGS0_9FLAO</name>
<dbReference type="STRING" id="227084.SAMN05421855_101369"/>
<dbReference type="RefSeq" id="WP_093139735.1">
    <property type="nucleotide sequence ID" value="NZ_BMWO01000001.1"/>
</dbReference>
<dbReference type="Gene3D" id="3.90.550.10">
    <property type="entry name" value="Spore Coat Polysaccharide Biosynthesis Protein SpsA, Chain A"/>
    <property type="match status" value="1"/>
</dbReference>
<dbReference type="PANTHER" id="PTHR36529:SF1">
    <property type="entry name" value="GLYCOSYLTRANSFERASE"/>
    <property type="match status" value="1"/>
</dbReference>
<dbReference type="AlphaFoldDB" id="A0A1G7CGS0"/>
<proteinExistence type="predicted"/>
<dbReference type="OrthoDB" id="9798250at2"/>
<protein>
    <recommendedName>
        <fullName evidence="3">DUF2064 domain-containing protein</fullName>
    </recommendedName>
</protein>
<keyword evidence="2" id="KW-1185">Reference proteome</keyword>
<evidence type="ECO:0000313" key="2">
    <source>
        <dbReference type="Proteomes" id="UP000199321"/>
    </source>
</evidence>